<evidence type="ECO:0000256" key="12">
    <source>
        <dbReference type="RuleBase" id="RU003514"/>
    </source>
</evidence>
<evidence type="ECO:0000256" key="4">
    <source>
        <dbReference type="ARBA" id="ARBA00022478"/>
    </source>
</evidence>
<keyword evidence="15" id="KW-1185">Reference proteome</keyword>
<evidence type="ECO:0000256" key="1">
    <source>
        <dbReference type="ARBA" id="ARBA00001936"/>
    </source>
</evidence>
<dbReference type="GO" id="GO:0006269">
    <property type="term" value="P:DNA replication, synthesis of primer"/>
    <property type="evidence" value="ECO:0007669"/>
    <property type="project" value="UniProtKB-KW"/>
</dbReference>
<evidence type="ECO:0000256" key="6">
    <source>
        <dbReference type="ARBA" id="ARBA00022679"/>
    </source>
</evidence>
<evidence type="ECO:0000256" key="11">
    <source>
        <dbReference type="ARBA" id="ARBA00023163"/>
    </source>
</evidence>
<evidence type="ECO:0000256" key="5">
    <source>
        <dbReference type="ARBA" id="ARBA00022515"/>
    </source>
</evidence>
<reference evidence="14" key="2">
    <citation type="submission" date="2021-02" db="EMBL/GenBank/DDBJ databases">
        <authorList>
            <person name="Kimball J.A."/>
            <person name="Haas M.W."/>
            <person name="Macchietto M."/>
            <person name="Kono T."/>
            <person name="Duquette J."/>
            <person name="Shao M."/>
        </authorList>
    </citation>
    <scope>NUCLEOTIDE SEQUENCE</scope>
    <source>
        <tissue evidence="14">Fresh leaf tissue</tissue>
    </source>
</reference>
<keyword evidence="6 12" id="KW-0808">Transferase</keyword>
<dbReference type="InterPro" id="IPR014052">
    <property type="entry name" value="DNA_primase_ssu_euk/arc"/>
</dbReference>
<evidence type="ECO:0000256" key="9">
    <source>
        <dbReference type="ARBA" id="ARBA00022723"/>
    </source>
</evidence>
<dbReference type="PANTHER" id="PTHR10536">
    <property type="entry name" value="DNA PRIMASE SMALL SUBUNIT"/>
    <property type="match status" value="1"/>
</dbReference>
<dbReference type="NCBIfam" id="TIGR00335">
    <property type="entry name" value="primase_sml"/>
    <property type="match status" value="1"/>
</dbReference>
<keyword evidence="5 12" id="KW-0639">Primosome</keyword>
<dbReference type="EMBL" id="JAAALK010000082">
    <property type="protein sequence ID" value="KAG8085288.1"/>
    <property type="molecule type" value="Genomic_DNA"/>
</dbReference>
<name>A0A8J6BMH4_ZIZPA</name>
<evidence type="ECO:0000256" key="7">
    <source>
        <dbReference type="ARBA" id="ARBA00022695"/>
    </source>
</evidence>
<gene>
    <name evidence="14" type="ORF">GUJ93_ZPchr0010g8944</name>
</gene>
<dbReference type="InterPro" id="IPR002755">
    <property type="entry name" value="DNA_primase_S"/>
</dbReference>
<sequence>MGSISKRPPPAVPHGFNADYLRIYYGKLFPHVDFFKWLSYGNDGKHPGCDQSYVGRREFSFTLENDIYLRFQSFDSVAEMENSIKEKCPFKIDIGPPAKRHAYAQSGNNVFVPVERELIFDIDISDYDDVRYCCSGADVCKDCWPLMTIAIKILDASLRGMLFCNDFGFNHILWAYSGRRGVHCWVCDSRARKLNNEQRAAIADYFRVYKGGENTMKKVSLTGPVLHPLLARSYTDVLKCFFEDKLLLSQQLFASEERYRKILDLIPDENIASELHDKWQGNRRSSISKEDVNATRWEQLKTTLQSGKQKAQGLRRCVEEIVFSYTYPRLDMEVSKHMNHLLKAPFCIHPKTGRVCVPIDPNNCDDFDPTTVPTLSQLLGELNADGLHSNSENDWERTSLEKPIRFFRTAFLQPMLKACKEELESAYNAKLQQSKNSLACYAVVLAIPDSQRQPLRIISSPTNTTKPPFLYAARALQPDRRVRTNQDARAAAADRHSEPAMAGSGGATYYKGGIKAYWKRRGYGRLDAVSAQRRPRLPTAELGRGAGQPAAGRPRRGWRVRRRGLGRRLLRALSPRRWLARLRDAYVGAMLRLASSAAVGYAGAAPYGAGADPFALPRPLKEYDEKALVEIYRSILAGGGGGVVPVPAAAARLPASTTVA</sequence>
<dbReference type="CDD" id="cd04860">
    <property type="entry name" value="AE_Prim_S"/>
    <property type="match status" value="1"/>
</dbReference>
<keyword evidence="7" id="KW-0548">Nucleotidyltransferase</keyword>
<comment type="cofactor">
    <cofactor evidence="2">
        <name>Mg(2+)</name>
        <dbReference type="ChEBI" id="CHEBI:18420"/>
    </cofactor>
</comment>
<dbReference type="FunFam" id="3.90.920.10:FF:000001">
    <property type="entry name" value="DNA primase"/>
    <property type="match status" value="1"/>
</dbReference>
<dbReference type="AlphaFoldDB" id="A0A8J6BMH4"/>
<organism evidence="14 15">
    <name type="scientific">Zizania palustris</name>
    <name type="common">Northern wild rice</name>
    <dbReference type="NCBI Taxonomy" id="103762"/>
    <lineage>
        <taxon>Eukaryota</taxon>
        <taxon>Viridiplantae</taxon>
        <taxon>Streptophyta</taxon>
        <taxon>Embryophyta</taxon>
        <taxon>Tracheophyta</taxon>
        <taxon>Spermatophyta</taxon>
        <taxon>Magnoliopsida</taxon>
        <taxon>Liliopsida</taxon>
        <taxon>Poales</taxon>
        <taxon>Poaceae</taxon>
        <taxon>BOP clade</taxon>
        <taxon>Oryzoideae</taxon>
        <taxon>Oryzeae</taxon>
        <taxon>Zizaniinae</taxon>
        <taxon>Zizania</taxon>
    </lineage>
</organism>
<dbReference type="GO" id="GO:0046872">
    <property type="term" value="F:metal ion binding"/>
    <property type="evidence" value="ECO:0007669"/>
    <property type="project" value="UniProtKB-KW"/>
</dbReference>
<dbReference type="GO" id="GO:0005658">
    <property type="term" value="C:alpha DNA polymerase:primase complex"/>
    <property type="evidence" value="ECO:0007669"/>
    <property type="project" value="UniProtKB-ARBA"/>
</dbReference>
<evidence type="ECO:0000256" key="3">
    <source>
        <dbReference type="ARBA" id="ARBA00009762"/>
    </source>
</evidence>
<reference evidence="14" key="1">
    <citation type="journal article" date="2021" name="bioRxiv">
        <title>Whole Genome Assembly and Annotation of Northern Wild Rice, Zizania palustris L., Supports a Whole Genome Duplication in the Zizania Genus.</title>
        <authorList>
            <person name="Haas M."/>
            <person name="Kono T."/>
            <person name="Macchietto M."/>
            <person name="Millas R."/>
            <person name="McGilp L."/>
            <person name="Shao M."/>
            <person name="Duquette J."/>
            <person name="Hirsch C.N."/>
            <person name="Kimball J."/>
        </authorList>
    </citation>
    <scope>NUCLEOTIDE SEQUENCE</scope>
    <source>
        <tissue evidence="14">Fresh leaf tissue</tissue>
    </source>
</reference>
<evidence type="ECO:0000313" key="14">
    <source>
        <dbReference type="EMBL" id="KAG8085288.1"/>
    </source>
</evidence>
<proteinExistence type="inferred from homology"/>
<comment type="cofactor">
    <cofactor evidence="1">
        <name>Mn(2+)</name>
        <dbReference type="ChEBI" id="CHEBI:29035"/>
    </cofactor>
</comment>
<evidence type="ECO:0000256" key="2">
    <source>
        <dbReference type="ARBA" id="ARBA00001946"/>
    </source>
</evidence>
<evidence type="ECO:0000313" key="15">
    <source>
        <dbReference type="Proteomes" id="UP000729402"/>
    </source>
</evidence>
<dbReference type="Proteomes" id="UP000729402">
    <property type="component" value="Unassembled WGS sequence"/>
</dbReference>
<evidence type="ECO:0000256" key="8">
    <source>
        <dbReference type="ARBA" id="ARBA00022705"/>
    </source>
</evidence>
<comment type="caution">
    <text evidence="14">The sequence shown here is derived from an EMBL/GenBank/DDBJ whole genome shotgun (WGS) entry which is preliminary data.</text>
</comment>
<dbReference type="OrthoDB" id="19606at2759"/>
<comment type="similarity">
    <text evidence="3 12">Belongs to the eukaryotic-type primase small subunit family.</text>
</comment>
<dbReference type="Pfam" id="PF01896">
    <property type="entry name" value="DNA_primase_S"/>
    <property type="match status" value="1"/>
</dbReference>
<dbReference type="GO" id="GO:0003899">
    <property type="term" value="F:DNA-directed RNA polymerase activity"/>
    <property type="evidence" value="ECO:0007669"/>
    <property type="project" value="InterPro"/>
</dbReference>
<protein>
    <recommendedName>
        <fullName evidence="12">DNA primase</fullName>
        <ecNumber evidence="12">2.7.7.-</ecNumber>
    </recommendedName>
</protein>
<keyword evidence="8 12" id="KW-0235">DNA replication</keyword>
<evidence type="ECO:0000256" key="10">
    <source>
        <dbReference type="ARBA" id="ARBA00022833"/>
    </source>
</evidence>
<keyword evidence="4 12" id="KW-0240">DNA-directed RNA polymerase</keyword>
<accession>A0A8J6BMH4</accession>
<feature type="region of interest" description="Disordered" evidence="13">
    <location>
        <begin position="536"/>
        <end position="557"/>
    </location>
</feature>
<keyword evidence="11" id="KW-0804">Transcription</keyword>
<keyword evidence="10" id="KW-0862">Zinc</keyword>
<evidence type="ECO:0000256" key="13">
    <source>
        <dbReference type="SAM" id="MobiDB-lite"/>
    </source>
</evidence>
<dbReference type="EC" id="2.7.7.-" evidence="12"/>
<keyword evidence="9" id="KW-0479">Metal-binding</keyword>